<dbReference type="EMBL" id="MRCC01000031">
    <property type="protein sequence ID" value="OKH21030.1"/>
    <property type="molecule type" value="Genomic_DNA"/>
</dbReference>
<dbReference type="OrthoDB" id="420194at2"/>
<evidence type="ECO:0008006" key="3">
    <source>
        <dbReference type="Google" id="ProtNLM"/>
    </source>
</evidence>
<protein>
    <recommendedName>
        <fullName evidence="3">Prolyl 4-hydroxylase alpha subunit Fe(2+) 2OG dioxygenase domain-containing protein</fullName>
    </recommendedName>
</protein>
<evidence type="ECO:0000313" key="1">
    <source>
        <dbReference type="EMBL" id="OKH21030.1"/>
    </source>
</evidence>
<dbReference type="AlphaFoldDB" id="A0A1U7HBS3"/>
<organism evidence="1 2">
    <name type="scientific">Chroogloeocystis siderophila 5.2 s.c.1</name>
    <dbReference type="NCBI Taxonomy" id="247279"/>
    <lineage>
        <taxon>Bacteria</taxon>
        <taxon>Bacillati</taxon>
        <taxon>Cyanobacteriota</taxon>
        <taxon>Cyanophyceae</taxon>
        <taxon>Oscillatoriophycideae</taxon>
        <taxon>Chroococcales</taxon>
        <taxon>Chroococcaceae</taxon>
        <taxon>Chroogloeocystis</taxon>
    </lineage>
</organism>
<reference evidence="1 2" key="1">
    <citation type="submission" date="2016-11" db="EMBL/GenBank/DDBJ databases">
        <title>Draft Genome Sequences of Nine Cyanobacterial Strains from Diverse Habitats.</title>
        <authorList>
            <person name="Zhu T."/>
            <person name="Hou S."/>
            <person name="Lu X."/>
            <person name="Hess W.R."/>
        </authorList>
    </citation>
    <scope>NUCLEOTIDE SEQUENCE [LARGE SCALE GENOMIC DNA]</scope>
    <source>
        <strain evidence="1 2">5.2 s.c.1</strain>
    </source>
</reference>
<dbReference type="RefSeq" id="WP_073551649.1">
    <property type="nucleotide sequence ID" value="NZ_CAWMVK010000025.1"/>
</dbReference>
<comment type="caution">
    <text evidence="1">The sequence shown here is derived from an EMBL/GenBank/DDBJ whole genome shotgun (WGS) entry which is preliminary data.</text>
</comment>
<proteinExistence type="predicted"/>
<accession>A0A1U7HBS3</accession>
<gene>
    <name evidence="1" type="ORF">NIES1031_22425</name>
</gene>
<evidence type="ECO:0000313" key="2">
    <source>
        <dbReference type="Proteomes" id="UP000185984"/>
    </source>
</evidence>
<dbReference type="Gene3D" id="2.60.120.620">
    <property type="entry name" value="q2cbj1_9rhob like domain"/>
    <property type="match status" value="1"/>
</dbReference>
<dbReference type="Proteomes" id="UP000185984">
    <property type="component" value="Unassembled WGS sequence"/>
</dbReference>
<sequence length="283" mass="32654">MNTLLSKVKASDVIAEPFPHIVIRDAIDEDLCAKLVADYPSIDTLIQSKDNQQSTISSNVRFHYLAEDTLRDEQISPVWKEFIRLHSSNVFLQQFIDIFKEHILHLYPNFEQDYGSFESLNSGVRKIDTFDTSNVLLDTLICVNTPVTTRPTSVRGPHIDLPDKLFAGLFYLRDPQDKSTGGNLDLYRFKKGKVQGFRNYEIASSSYVELVKTVEYGRNVLVLFLNSIHSLHGVSPRSLTNYPRYFVNLVGEVEKPLFSNKQYQEANHIKYWRRVKKVINTFQ</sequence>
<name>A0A1U7HBS3_9CHRO</name>
<keyword evidence="2" id="KW-1185">Reference proteome</keyword>